<feature type="compositionally biased region" description="Polar residues" evidence="1">
    <location>
        <begin position="96"/>
        <end position="106"/>
    </location>
</feature>
<feature type="region of interest" description="Disordered" evidence="1">
    <location>
        <begin position="82"/>
        <end position="106"/>
    </location>
</feature>
<dbReference type="Pfam" id="PF13223">
    <property type="entry name" value="DUF4031"/>
    <property type="match status" value="1"/>
</dbReference>
<comment type="caution">
    <text evidence="3">The sequence shown here is derived from an EMBL/GenBank/DDBJ whole genome shotgun (WGS) entry which is preliminary data.</text>
</comment>
<name>A0ABP7AWB2_9ACTN</name>
<accession>A0ABP7AWB2</accession>
<organism evidence="3 4">
    <name type="scientific">Microlunatus ginsengisoli</name>
    <dbReference type="NCBI Taxonomy" id="363863"/>
    <lineage>
        <taxon>Bacteria</taxon>
        <taxon>Bacillati</taxon>
        <taxon>Actinomycetota</taxon>
        <taxon>Actinomycetes</taxon>
        <taxon>Propionibacteriales</taxon>
        <taxon>Propionibacteriaceae</taxon>
        <taxon>Microlunatus</taxon>
    </lineage>
</organism>
<reference evidence="4" key="1">
    <citation type="journal article" date="2019" name="Int. J. Syst. Evol. Microbiol.">
        <title>The Global Catalogue of Microorganisms (GCM) 10K type strain sequencing project: providing services to taxonomists for standard genome sequencing and annotation.</title>
        <authorList>
            <consortium name="The Broad Institute Genomics Platform"/>
            <consortium name="The Broad Institute Genome Sequencing Center for Infectious Disease"/>
            <person name="Wu L."/>
            <person name="Ma J."/>
        </authorList>
    </citation>
    <scope>NUCLEOTIDE SEQUENCE [LARGE SCALE GENOMIC DNA]</scope>
    <source>
        <strain evidence="4">JCM 16929</strain>
    </source>
</reference>
<evidence type="ECO:0000256" key="1">
    <source>
        <dbReference type="SAM" id="MobiDB-lite"/>
    </source>
</evidence>
<keyword evidence="4" id="KW-1185">Reference proteome</keyword>
<proteinExistence type="predicted"/>
<dbReference type="Proteomes" id="UP001501490">
    <property type="component" value="Unassembled WGS sequence"/>
</dbReference>
<evidence type="ECO:0000259" key="2">
    <source>
        <dbReference type="Pfam" id="PF13223"/>
    </source>
</evidence>
<sequence length="106" mass="11396">MAVYIDPPTWPGHGRLWSHLISNVSYDELHVFAAGLGIPPRAFERDHYDVIAERYESAVRAGALPVSSREIVALLHASGLRRRKVSRLSPAAPRASGTTGAPGSPG</sequence>
<dbReference type="InterPro" id="IPR025109">
    <property type="entry name" value="DUF4031"/>
</dbReference>
<protein>
    <submittedName>
        <fullName evidence="3">DUF4031 domain-containing protein</fullName>
    </submittedName>
</protein>
<gene>
    <name evidence="3" type="ORF">GCM10022236_50180</name>
</gene>
<feature type="domain" description="DUF4031" evidence="2">
    <location>
        <begin position="3"/>
        <end position="77"/>
    </location>
</feature>
<evidence type="ECO:0000313" key="3">
    <source>
        <dbReference type="EMBL" id="GAA3641476.1"/>
    </source>
</evidence>
<dbReference type="EMBL" id="BAABAB010000051">
    <property type="protein sequence ID" value="GAA3641476.1"/>
    <property type="molecule type" value="Genomic_DNA"/>
</dbReference>
<dbReference type="RefSeq" id="WP_344809841.1">
    <property type="nucleotide sequence ID" value="NZ_BAABAB010000051.1"/>
</dbReference>
<evidence type="ECO:0000313" key="4">
    <source>
        <dbReference type="Proteomes" id="UP001501490"/>
    </source>
</evidence>